<feature type="domain" description="RNase NYN" evidence="2">
    <location>
        <begin position="33"/>
        <end position="185"/>
    </location>
</feature>
<dbReference type="InterPro" id="IPR051101">
    <property type="entry name" value="ZC3H12/N4BP1_RNase_Reg"/>
</dbReference>
<dbReference type="GO" id="GO:0005634">
    <property type="term" value="C:nucleus"/>
    <property type="evidence" value="ECO:0007669"/>
    <property type="project" value="TreeGrafter"/>
</dbReference>
<reference evidence="4" key="1">
    <citation type="submission" date="2010-08" db="EMBL/GenBank/DDBJ databases">
        <authorList>
            <consortium name="Caenorhabditis japonica Sequencing Consortium"/>
            <person name="Wilson R.K."/>
        </authorList>
    </citation>
    <scope>NUCLEOTIDE SEQUENCE [LARGE SCALE GENOMIC DNA]</scope>
    <source>
        <strain evidence="4">DF5081</strain>
    </source>
</reference>
<feature type="compositionally biased region" description="Pro residues" evidence="1">
    <location>
        <begin position="257"/>
        <end position="266"/>
    </location>
</feature>
<dbReference type="PANTHER" id="PTHR12876">
    <property type="entry name" value="N4BP1-RELATED"/>
    <property type="match status" value="1"/>
</dbReference>
<dbReference type="PANTHER" id="PTHR12876:SF40">
    <property type="entry name" value="RNASE NYN DOMAIN-CONTAINING PROTEIN"/>
    <property type="match status" value="1"/>
</dbReference>
<keyword evidence="4" id="KW-1185">Reference proteome</keyword>
<accession>A0A8R1HWG6</accession>
<name>A0A8R1HWG6_CAEJA</name>
<feature type="region of interest" description="Disordered" evidence="1">
    <location>
        <begin position="292"/>
        <end position="466"/>
    </location>
</feature>
<feature type="region of interest" description="Disordered" evidence="1">
    <location>
        <begin position="236"/>
        <end position="276"/>
    </location>
</feature>
<feature type="compositionally biased region" description="Low complexity" evidence="1">
    <location>
        <begin position="246"/>
        <end position="256"/>
    </location>
</feature>
<evidence type="ECO:0000313" key="3">
    <source>
        <dbReference type="EnsemblMetazoa" id="CJA13796.1"/>
    </source>
</evidence>
<evidence type="ECO:0000313" key="4">
    <source>
        <dbReference type="Proteomes" id="UP000005237"/>
    </source>
</evidence>
<dbReference type="GO" id="GO:0003729">
    <property type="term" value="F:mRNA binding"/>
    <property type="evidence" value="ECO:0007669"/>
    <property type="project" value="TreeGrafter"/>
</dbReference>
<dbReference type="InterPro" id="IPR021869">
    <property type="entry name" value="RNase_Zc3h12_NYN"/>
</dbReference>
<feature type="compositionally biased region" description="Low complexity" evidence="1">
    <location>
        <begin position="371"/>
        <end position="389"/>
    </location>
</feature>
<feature type="compositionally biased region" description="Low complexity" evidence="1">
    <location>
        <begin position="439"/>
        <end position="463"/>
    </location>
</feature>
<dbReference type="GO" id="GO:0004521">
    <property type="term" value="F:RNA endonuclease activity"/>
    <property type="evidence" value="ECO:0007669"/>
    <property type="project" value="TreeGrafter"/>
</dbReference>
<proteinExistence type="predicted"/>
<reference evidence="3" key="2">
    <citation type="submission" date="2022-06" db="UniProtKB">
        <authorList>
            <consortium name="EnsemblMetazoa"/>
        </authorList>
    </citation>
    <scope>IDENTIFICATION</scope>
    <source>
        <strain evidence="3">DF5081</strain>
    </source>
</reference>
<dbReference type="GO" id="GO:0036464">
    <property type="term" value="C:cytoplasmic ribonucleoprotein granule"/>
    <property type="evidence" value="ECO:0007669"/>
    <property type="project" value="TreeGrafter"/>
</dbReference>
<feature type="compositionally biased region" description="Basic and acidic residues" evidence="1">
    <location>
        <begin position="516"/>
        <end position="527"/>
    </location>
</feature>
<evidence type="ECO:0000256" key="1">
    <source>
        <dbReference type="SAM" id="MobiDB-lite"/>
    </source>
</evidence>
<dbReference type="AlphaFoldDB" id="A0A8R1HWG6"/>
<dbReference type="Pfam" id="PF11977">
    <property type="entry name" value="RNase_Zc3h12a"/>
    <property type="match status" value="1"/>
</dbReference>
<protein>
    <submittedName>
        <fullName evidence="3">RNase NYN domain-containing protein</fullName>
    </submittedName>
</protein>
<feature type="region of interest" description="Disordered" evidence="1">
    <location>
        <begin position="642"/>
        <end position="681"/>
    </location>
</feature>
<sequence>MNSVDNYGWESSLSMVANEQTRTARHRHGVTLLRPVFMNAVEVGYSYAHCDRDKKLNVRGVTIALWHFICRGHQAIALLPYCFKNYAEKSSRYSELMMLYRLNLIEFTPGYGSEKYAEVNRIMVNRAYETGGCLVARSQMQGITDNKTNLIDVVEQRLLMPTFNGDDIMFPIDGPLGRNGPSLKQTLECEQGSSDWRSCSEHQLLLSDQRHWLEKLALLVPEKVAWTRMVQVIQAGGETSPSSGNLTGFDPLLGLDPPLPPSPPISTPNAVVDNPFQRSTTTNNVAIEQQHNSSYQQVNPSPPSTTPNVQFYDPNPYHPNNLQQPHYHLPNPHQLHRYRHQQMSPPPRRYYSNSHHHSQQHNGNGNGNGNGNSNSNNNNSNNNNNNNHNHYQHHHHRQHSTTRLILRYGPNGGQDARTSTSGGVYRRPTSRHSADSLDSASTQSGGSGVAASATTTTTTTGGAEIDENVARLLNAELVEEERREMEKRRKVEATQRKRDETLAKLSQIFGYSKVDDSVNSDRAEESSTPRPSRPRAFTGKDTRTLDSVKRKAPQSTTTITTTQSAKRSRPNPEESQISIKDIKEKLHENAMAVIKTPRVAFALPEYIKPEPLSADWATAMDEEKKDEEKTKAPKKLTLFEYKKRKANNESTPTTPSTSTRLGFIPSTEGSSGNVEVIVSRN</sequence>
<dbReference type="Proteomes" id="UP000005237">
    <property type="component" value="Unassembled WGS sequence"/>
</dbReference>
<evidence type="ECO:0000259" key="2">
    <source>
        <dbReference type="Pfam" id="PF11977"/>
    </source>
</evidence>
<feature type="compositionally biased region" description="Basic and acidic residues" evidence="1">
    <location>
        <begin position="538"/>
        <end position="549"/>
    </location>
</feature>
<dbReference type="EnsemblMetazoa" id="CJA13796.1">
    <property type="protein sequence ID" value="CJA13796.1"/>
    <property type="gene ID" value="WBGene00133000"/>
</dbReference>
<dbReference type="Gene3D" id="3.40.50.11980">
    <property type="match status" value="1"/>
</dbReference>
<feature type="compositionally biased region" description="Basic residues" evidence="1">
    <location>
        <begin position="390"/>
        <end position="400"/>
    </location>
</feature>
<organism evidence="3 4">
    <name type="scientific">Caenorhabditis japonica</name>
    <dbReference type="NCBI Taxonomy" id="281687"/>
    <lineage>
        <taxon>Eukaryota</taxon>
        <taxon>Metazoa</taxon>
        <taxon>Ecdysozoa</taxon>
        <taxon>Nematoda</taxon>
        <taxon>Chromadorea</taxon>
        <taxon>Rhabditida</taxon>
        <taxon>Rhabditina</taxon>
        <taxon>Rhabditomorpha</taxon>
        <taxon>Rhabditoidea</taxon>
        <taxon>Rhabditidae</taxon>
        <taxon>Peloderinae</taxon>
        <taxon>Caenorhabditis</taxon>
    </lineage>
</organism>
<feature type="compositionally biased region" description="Low complexity" evidence="1">
    <location>
        <begin position="650"/>
        <end position="659"/>
    </location>
</feature>
<feature type="region of interest" description="Disordered" evidence="1">
    <location>
        <begin position="516"/>
        <end position="576"/>
    </location>
</feature>